<reference evidence="3 4" key="1">
    <citation type="journal article" date="2020" name="Biotechnol. Biofuels">
        <title>New insights from the biogas microbiome by comprehensive genome-resolved metagenomics of nearly 1600 species originating from multiple anaerobic digesters.</title>
        <authorList>
            <person name="Campanaro S."/>
            <person name="Treu L."/>
            <person name="Rodriguez-R L.M."/>
            <person name="Kovalovszki A."/>
            <person name="Ziels R.M."/>
            <person name="Maus I."/>
            <person name="Zhu X."/>
            <person name="Kougias P.G."/>
            <person name="Basile A."/>
            <person name="Luo G."/>
            <person name="Schluter A."/>
            <person name="Konstantinidis K.T."/>
            <person name="Angelidaki I."/>
        </authorList>
    </citation>
    <scope>NUCLEOTIDE SEQUENCE [LARGE SCALE GENOMIC DNA]</scope>
    <source>
        <strain evidence="3">AS27yjCOA_165</strain>
    </source>
</reference>
<feature type="domain" description="DUF2726" evidence="2">
    <location>
        <begin position="43"/>
        <end position="160"/>
    </location>
</feature>
<dbReference type="AlphaFoldDB" id="A0A7X9HG99"/>
<evidence type="ECO:0000313" key="3">
    <source>
        <dbReference type="EMBL" id="NMB69694.1"/>
    </source>
</evidence>
<proteinExistence type="predicted"/>
<feature type="transmembrane region" description="Helical" evidence="1">
    <location>
        <begin position="6"/>
        <end position="25"/>
    </location>
</feature>
<sequence length="174" mass="20513">MGNLYLITGAVLVLGLVLGILSSRFKEEIEEKSRYKYLRKDFLLSRAEHEFFDLLNEILGYNYYVFPQVHLITLLDHKVKGQSWRGAFRHIDEKSVDFVICDKNYIKPLLAIELDDRTHSYESRMLRDEEVNSILQDAHLPLLRFENHGNFNKEDIKNQLFSVLSNHKEQIVTQ</sequence>
<organism evidence="3 4">
    <name type="scientific">candidate division WWE3 bacterium</name>
    <dbReference type="NCBI Taxonomy" id="2053526"/>
    <lineage>
        <taxon>Bacteria</taxon>
        <taxon>Katanobacteria</taxon>
    </lineage>
</organism>
<name>A0A7X9HG99_UNCKA</name>
<protein>
    <submittedName>
        <fullName evidence="3">DUF2726 domain-containing protein</fullName>
    </submittedName>
</protein>
<dbReference type="Pfam" id="PF10881">
    <property type="entry name" value="DUF2726"/>
    <property type="match status" value="1"/>
</dbReference>
<accession>A0A7X9HG99</accession>
<gene>
    <name evidence="3" type="ORF">GYA27_00620</name>
</gene>
<evidence type="ECO:0000256" key="1">
    <source>
        <dbReference type="SAM" id="Phobius"/>
    </source>
</evidence>
<evidence type="ECO:0000313" key="4">
    <source>
        <dbReference type="Proteomes" id="UP000526033"/>
    </source>
</evidence>
<keyword evidence="1" id="KW-0472">Membrane</keyword>
<dbReference type="Gene3D" id="3.40.960.10">
    <property type="entry name" value="VSR Endonuclease"/>
    <property type="match status" value="1"/>
</dbReference>
<dbReference type="EMBL" id="JAAZNL010000005">
    <property type="protein sequence ID" value="NMB69694.1"/>
    <property type="molecule type" value="Genomic_DNA"/>
</dbReference>
<comment type="caution">
    <text evidence="3">The sequence shown here is derived from an EMBL/GenBank/DDBJ whole genome shotgun (WGS) entry which is preliminary data.</text>
</comment>
<dbReference type="Proteomes" id="UP000526033">
    <property type="component" value="Unassembled WGS sequence"/>
</dbReference>
<dbReference type="InterPro" id="IPR024402">
    <property type="entry name" value="DUF2726"/>
</dbReference>
<keyword evidence="1" id="KW-1133">Transmembrane helix</keyword>
<keyword evidence="1" id="KW-0812">Transmembrane</keyword>
<evidence type="ECO:0000259" key="2">
    <source>
        <dbReference type="Pfam" id="PF10881"/>
    </source>
</evidence>